<keyword evidence="7 9" id="KW-0460">Magnesium</keyword>
<feature type="site" description="Important for catalytic activity" evidence="10">
    <location>
        <position position="205"/>
    </location>
</feature>
<dbReference type="GO" id="GO:0006284">
    <property type="term" value="P:base-excision repair"/>
    <property type="evidence" value="ECO:0007669"/>
    <property type="project" value="TreeGrafter"/>
</dbReference>
<evidence type="ECO:0000256" key="1">
    <source>
        <dbReference type="ARBA" id="ARBA00000493"/>
    </source>
</evidence>
<comment type="similarity">
    <text evidence="2">Belongs to the DNA repair enzymes AP/ExoA family.</text>
</comment>
<evidence type="ECO:0000256" key="5">
    <source>
        <dbReference type="ARBA" id="ARBA00022763"/>
    </source>
</evidence>
<evidence type="ECO:0000313" key="13">
    <source>
        <dbReference type="Proteomes" id="UP000472265"/>
    </source>
</evidence>
<feature type="binding site" evidence="9">
    <location>
        <position position="144"/>
    </location>
    <ligand>
        <name>Mg(2+)</name>
        <dbReference type="ChEBI" id="CHEBI:18420"/>
        <label>1</label>
    </ligand>
</feature>
<reference evidence="12" key="2">
    <citation type="submission" date="2025-08" db="UniProtKB">
        <authorList>
            <consortium name="Ensembl"/>
        </authorList>
    </citation>
    <scope>IDENTIFICATION</scope>
</reference>
<feature type="site" description="Transition state stabilizer" evidence="10">
    <location>
        <position position="144"/>
    </location>
</feature>
<dbReference type="OMA" id="FNNTHET"/>
<feature type="binding site" evidence="9">
    <location>
        <position position="229"/>
    </location>
    <ligand>
        <name>Mg(2+)</name>
        <dbReference type="ChEBI" id="CHEBI:18420"/>
        <label>1</label>
    </ligand>
</feature>
<dbReference type="Gene3D" id="3.60.10.10">
    <property type="entry name" value="Endonuclease/exonuclease/phosphatase"/>
    <property type="match status" value="1"/>
</dbReference>
<dbReference type="GO" id="GO:0008311">
    <property type="term" value="F:double-stranded DNA 3'-5' DNA exonuclease activity"/>
    <property type="evidence" value="ECO:0007669"/>
    <property type="project" value="UniProtKB-EC"/>
</dbReference>
<name>A0A671VIT9_SPAAU</name>
<keyword evidence="8" id="KW-0234">DNA repair</keyword>
<dbReference type="InterPro" id="IPR005135">
    <property type="entry name" value="Endo/exonuclease/phosphatase"/>
</dbReference>
<dbReference type="SUPFAM" id="SSF56219">
    <property type="entry name" value="DNase I-like"/>
    <property type="match status" value="1"/>
</dbReference>
<comment type="catalytic activity">
    <reaction evidence="1">
        <text>Exonucleolytic cleavage in the 3'- to 5'-direction to yield nucleoside 5'-phosphates.</text>
        <dbReference type="EC" id="3.1.11.2"/>
    </reaction>
</comment>
<keyword evidence="5" id="KW-0227">DNA damage</keyword>
<dbReference type="InterPro" id="IPR004808">
    <property type="entry name" value="AP_endonuc_1"/>
</dbReference>
<keyword evidence="13" id="KW-1185">Reference proteome</keyword>
<dbReference type="GeneTree" id="ENSGT00950000183016"/>
<feature type="binding site" evidence="9">
    <location>
        <position position="230"/>
    </location>
    <ligand>
        <name>Mg(2+)</name>
        <dbReference type="ChEBI" id="CHEBI:18420"/>
        <label>1</label>
    </ligand>
</feature>
<dbReference type="GO" id="GO:0008081">
    <property type="term" value="F:phosphoric diester hydrolase activity"/>
    <property type="evidence" value="ECO:0007669"/>
    <property type="project" value="TreeGrafter"/>
</dbReference>
<feature type="binding site" evidence="9">
    <location>
        <position position="11"/>
    </location>
    <ligand>
        <name>Mg(2+)</name>
        <dbReference type="ChEBI" id="CHEBI:18420"/>
        <label>1</label>
    </ligand>
</feature>
<dbReference type="Ensembl" id="ENSSAUT00010025923.1">
    <property type="protein sequence ID" value="ENSSAUP00010024546.1"/>
    <property type="gene ID" value="ENSSAUG00010010742.1"/>
</dbReference>
<evidence type="ECO:0000256" key="3">
    <source>
        <dbReference type="ARBA" id="ARBA00012115"/>
    </source>
</evidence>
<feature type="binding site" evidence="9">
    <location>
        <position position="40"/>
    </location>
    <ligand>
        <name>Mg(2+)</name>
        <dbReference type="ChEBI" id="CHEBI:18420"/>
        <label>1</label>
    </ligand>
</feature>
<evidence type="ECO:0000256" key="10">
    <source>
        <dbReference type="PIRSR" id="PIRSR604808-3"/>
    </source>
</evidence>
<dbReference type="Pfam" id="PF03372">
    <property type="entry name" value="Exo_endo_phos"/>
    <property type="match status" value="1"/>
</dbReference>
<evidence type="ECO:0000313" key="12">
    <source>
        <dbReference type="Ensembl" id="ENSSAUP00010024546.1"/>
    </source>
</evidence>
<dbReference type="GO" id="GO:0046872">
    <property type="term" value="F:metal ion binding"/>
    <property type="evidence" value="ECO:0007669"/>
    <property type="project" value="UniProtKB-KW"/>
</dbReference>
<dbReference type="InParanoid" id="A0A671VIT9"/>
<sequence>MMTDIKVISLNVNGLNNPIKRKKILLKLKREGGYIIFLQETHLSKEEHQKLERIADAVVFSSSHSSARRGVAILVRNNIPFQVGKLLADKDGRYILVEGKIEETEITLLNIHNPPEQGPELMAKMIALITSEAKGTTIMGGDLNLIMDPKLDCQYNVKHKAEKTSALLKRAEAEIGIIDVWRKIHPNERDYTYYSKAHNKYSRLDYFFMFKSDLEKVKQSSIGKIDISDHAIISMELTLAIEKGVSTWRLNSSLLNDIEFKKRMATTIKQYIEINDNGEVSPLMVWKGAKAVIRGEIIAFSSFKRKQREKERNNLVNKLTILQEEHKNRSSKQILDEIDEIKKRIDYLDMEKIERELTFAKQNYYDSGPRAQKLLAWRLRRQNNKASIFKIKDRTGNMLIKRSEIAKEFVKYYQKLYALEIQENRMEKNLKVFGIYHSARSNGRSKQSSN</sequence>
<dbReference type="PANTHER" id="PTHR22748">
    <property type="entry name" value="AP ENDONUCLEASE"/>
    <property type="match status" value="1"/>
</dbReference>
<evidence type="ECO:0000256" key="9">
    <source>
        <dbReference type="PIRSR" id="PIRSR604808-2"/>
    </source>
</evidence>
<evidence type="ECO:0000256" key="2">
    <source>
        <dbReference type="ARBA" id="ARBA00007092"/>
    </source>
</evidence>
<proteinExistence type="inferred from homology"/>
<feature type="domain" description="Endonuclease/exonuclease/phosphatase" evidence="11">
    <location>
        <begin position="8"/>
        <end position="230"/>
    </location>
</feature>
<feature type="site" description="Interaction with DNA substrate" evidence="10">
    <location>
        <position position="230"/>
    </location>
</feature>
<dbReference type="Proteomes" id="UP000472265">
    <property type="component" value="Chromosome 9"/>
</dbReference>
<dbReference type="AlphaFoldDB" id="A0A671VIT9"/>
<dbReference type="InterPro" id="IPR036691">
    <property type="entry name" value="Endo/exonu/phosph_ase_sf"/>
</dbReference>
<dbReference type="CDD" id="cd09076">
    <property type="entry name" value="L1-EN"/>
    <property type="match status" value="1"/>
</dbReference>
<dbReference type="EC" id="3.1.11.2" evidence="3"/>
<reference evidence="12" key="3">
    <citation type="submission" date="2025-09" db="UniProtKB">
        <authorList>
            <consortium name="Ensembl"/>
        </authorList>
    </citation>
    <scope>IDENTIFICATION</scope>
</reference>
<dbReference type="PANTHER" id="PTHR22748:SF26">
    <property type="entry name" value="ENDONUCLEASE_EXONUCLEASE_PHOSPHATASE DOMAIN-CONTAINING PROTEIN"/>
    <property type="match status" value="1"/>
</dbReference>
<protein>
    <recommendedName>
        <fullName evidence="3">exodeoxyribonuclease III</fullName>
        <ecNumber evidence="3">3.1.11.2</ecNumber>
    </recommendedName>
</protein>
<keyword evidence="9" id="KW-0464">Manganese</keyword>
<organism evidence="12 13">
    <name type="scientific">Sparus aurata</name>
    <name type="common">Gilthead sea bream</name>
    <dbReference type="NCBI Taxonomy" id="8175"/>
    <lineage>
        <taxon>Eukaryota</taxon>
        <taxon>Metazoa</taxon>
        <taxon>Chordata</taxon>
        <taxon>Craniata</taxon>
        <taxon>Vertebrata</taxon>
        <taxon>Euteleostomi</taxon>
        <taxon>Actinopterygii</taxon>
        <taxon>Neopterygii</taxon>
        <taxon>Teleostei</taxon>
        <taxon>Neoteleostei</taxon>
        <taxon>Acanthomorphata</taxon>
        <taxon>Eupercaria</taxon>
        <taxon>Spariformes</taxon>
        <taxon>Sparidae</taxon>
        <taxon>Sparus</taxon>
    </lineage>
</organism>
<evidence type="ECO:0000256" key="8">
    <source>
        <dbReference type="ARBA" id="ARBA00023204"/>
    </source>
</evidence>
<evidence type="ECO:0000259" key="11">
    <source>
        <dbReference type="Pfam" id="PF03372"/>
    </source>
</evidence>
<reference evidence="12" key="1">
    <citation type="submission" date="2021-04" db="EMBL/GenBank/DDBJ databases">
        <authorList>
            <consortium name="Wellcome Sanger Institute Data Sharing"/>
        </authorList>
    </citation>
    <scope>NUCLEOTIDE SEQUENCE [LARGE SCALE GENOMIC DNA]</scope>
</reference>
<dbReference type="GO" id="GO:0003906">
    <property type="term" value="F:DNA-(apurinic or apyrimidinic site) endonuclease activity"/>
    <property type="evidence" value="ECO:0007669"/>
    <property type="project" value="TreeGrafter"/>
</dbReference>
<dbReference type="GO" id="GO:0005634">
    <property type="term" value="C:nucleus"/>
    <property type="evidence" value="ECO:0007669"/>
    <property type="project" value="TreeGrafter"/>
</dbReference>
<keyword evidence="6" id="KW-0378">Hydrolase</keyword>
<feature type="binding site" evidence="9">
    <location>
        <position position="142"/>
    </location>
    <ligand>
        <name>Mg(2+)</name>
        <dbReference type="ChEBI" id="CHEBI:18420"/>
        <label>1</label>
    </ligand>
</feature>
<evidence type="ECO:0000256" key="7">
    <source>
        <dbReference type="ARBA" id="ARBA00022842"/>
    </source>
</evidence>
<comment type="cofactor">
    <cofactor evidence="9">
        <name>Mg(2+)</name>
        <dbReference type="ChEBI" id="CHEBI:18420"/>
    </cofactor>
    <cofactor evidence="9">
        <name>Mn(2+)</name>
        <dbReference type="ChEBI" id="CHEBI:29035"/>
    </cofactor>
    <text evidence="9">Probably binds two magnesium or manganese ions per subunit.</text>
</comment>
<evidence type="ECO:0000256" key="4">
    <source>
        <dbReference type="ARBA" id="ARBA00022723"/>
    </source>
</evidence>
<accession>A0A671VIT9</accession>
<keyword evidence="4 9" id="KW-0479">Metal-binding</keyword>
<evidence type="ECO:0000256" key="6">
    <source>
        <dbReference type="ARBA" id="ARBA00022801"/>
    </source>
</evidence>